<protein>
    <submittedName>
        <fullName evidence="1">Uncharacterized protein</fullName>
    </submittedName>
</protein>
<keyword evidence="2" id="KW-1185">Reference proteome</keyword>
<dbReference type="STRING" id="445975.COLSTE_00808"/>
<reference evidence="1 2" key="2">
    <citation type="submission" date="2008-10" db="EMBL/GenBank/DDBJ databases">
        <authorList>
            <person name="Fulton L."/>
            <person name="Clifton S."/>
            <person name="Fulton B."/>
            <person name="Xu J."/>
            <person name="Minx P."/>
            <person name="Pepin K.H."/>
            <person name="Johnson M."/>
            <person name="Thiruvilangam P."/>
            <person name="Bhonagiri V."/>
            <person name="Nash W.E."/>
            <person name="Mardis E.R."/>
            <person name="Wilson R.K."/>
        </authorList>
    </citation>
    <scope>NUCLEOTIDE SEQUENCE [LARGE SCALE GENOMIC DNA]</scope>
    <source>
        <strain evidence="1 2">DSM 13279</strain>
    </source>
</reference>
<dbReference type="HOGENOM" id="CLU_2019983_0_0_11"/>
<organism evidence="1 2">
    <name type="scientific">Collinsella stercoris DSM 13279</name>
    <dbReference type="NCBI Taxonomy" id="445975"/>
    <lineage>
        <taxon>Bacteria</taxon>
        <taxon>Bacillati</taxon>
        <taxon>Actinomycetota</taxon>
        <taxon>Coriobacteriia</taxon>
        <taxon>Coriobacteriales</taxon>
        <taxon>Coriobacteriaceae</taxon>
        <taxon>Collinsella</taxon>
    </lineage>
</organism>
<feature type="non-terminal residue" evidence="1">
    <location>
        <position position="1"/>
    </location>
</feature>
<evidence type="ECO:0000313" key="2">
    <source>
        <dbReference type="Proteomes" id="UP000003560"/>
    </source>
</evidence>
<reference evidence="1 2" key="1">
    <citation type="submission" date="2008-10" db="EMBL/GenBank/DDBJ databases">
        <title>Draft genome sequence of Collinsella stercoris (DSM 13279).</title>
        <authorList>
            <person name="Sudarsanam P."/>
            <person name="Ley R."/>
            <person name="Guruge J."/>
            <person name="Turnbaugh P.J."/>
            <person name="Mahowald M."/>
            <person name="Liep D."/>
            <person name="Gordon J."/>
        </authorList>
    </citation>
    <scope>NUCLEOTIDE SEQUENCE [LARGE SCALE GENOMIC DNA]</scope>
    <source>
        <strain evidence="1 2">DSM 13279</strain>
    </source>
</reference>
<accession>B6G9R7</accession>
<dbReference type="EMBL" id="ABXJ01000049">
    <property type="protein sequence ID" value="EEA90964.1"/>
    <property type="molecule type" value="Genomic_DNA"/>
</dbReference>
<evidence type="ECO:0000313" key="1">
    <source>
        <dbReference type="EMBL" id="EEA90964.1"/>
    </source>
</evidence>
<name>B6G9R7_9ACTN</name>
<comment type="caution">
    <text evidence="1">The sequence shown here is derived from an EMBL/GenBank/DDBJ whole genome shotgun (WGS) entry which is preliminary data.</text>
</comment>
<gene>
    <name evidence="1" type="ORF">COLSTE_00808</name>
</gene>
<dbReference type="Proteomes" id="UP000003560">
    <property type="component" value="Unassembled WGS sequence"/>
</dbReference>
<sequence length="122" mass="12921">GIVAGVEIADLAAEVVERMDGHGTFQSIGMDASIVPLRAGGRRWGEWRWDGRPAHGGVAPPAPCDGRPPACAICFQRVSQAGGVPAPASASGTMFRRAAPRAPRRMIGYSTSDVVRSRFVHR</sequence>
<dbReference type="AlphaFoldDB" id="B6G9R7"/>
<proteinExistence type="predicted"/>